<protein>
    <recommendedName>
        <fullName evidence="4">Bacterial Ig-like domain-containing protein</fullName>
    </recommendedName>
</protein>
<reference evidence="2" key="1">
    <citation type="submission" date="2022-08" db="EMBL/GenBank/DDBJ databases">
        <authorList>
            <person name="Dale J.L."/>
        </authorList>
    </citation>
    <scope>NUCLEOTIDE SEQUENCE</scope>
    <source>
        <strain evidence="2">2022EL-00758</strain>
    </source>
</reference>
<feature type="compositionally biased region" description="Basic and acidic residues" evidence="1">
    <location>
        <begin position="242"/>
        <end position="266"/>
    </location>
</feature>
<evidence type="ECO:0000256" key="1">
    <source>
        <dbReference type="SAM" id="MobiDB-lite"/>
    </source>
</evidence>
<name>A0A9Q4GR12_MORMO</name>
<organism evidence="2 3">
    <name type="scientific">Morganella morganii</name>
    <name type="common">Proteus morganii</name>
    <dbReference type="NCBI Taxonomy" id="582"/>
    <lineage>
        <taxon>Bacteria</taxon>
        <taxon>Pseudomonadati</taxon>
        <taxon>Pseudomonadota</taxon>
        <taxon>Gammaproteobacteria</taxon>
        <taxon>Enterobacterales</taxon>
        <taxon>Morganellaceae</taxon>
        <taxon>Morganella</taxon>
    </lineage>
</organism>
<feature type="compositionally biased region" description="Low complexity" evidence="1">
    <location>
        <begin position="198"/>
        <end position="222"/>
    </location>
</feature>
<evidence type="ECO:0008006" key="4">
    <source>
        <dbReference type="Google" id="ProtNLM"/>
    </source>
</evidence>
<feature type="compositionally biased region" description="Basic and acidic residues" evidence="1">
    <location>
        <begin position="162"/>
        <end position="197"/>
    </location>
</feature>
<evidence type="ECO:0000313" key="3">
    <source>
        <dbReference type="Proteomes" id="UP001076655"/>
    </source>
</evidence>
<feature type="compositionally biased region" description="Low complexity" evidence="1">
    <location>
        <begin position="229"/>
        <end position="240"/>
    </location>
</feature>
<dbReference type="EMBL" id="JAPNMI010000003">
    <property type="protein sequence ID" value="MCY0789446.1"/>
    <property type="molecule type" value="Genomic_DNA"/>
</dbReference>
<evidence type="ECO:0000313" key="2">
    <source>
        <dbReference type="EMBL" id="MCY0789446.1"/>
    </source>
</evidence>
<gene>
    <name evidence="2" type="ORF">N0392_07065</name>
</gene>
<accession>A0A9Q4GR12</accession>
<dbReference type="Proteomes" id="UP001076655">
    <property type="component" value="Unassembled WGS sequence"/>
</dbReference>
<comment type="caution">
    <text evidence="2">The sequence shown here is derived from an EMBL/GenBank/DDBJ whole genome shotgun (WGS) entry which is preliminary data.</text>
</comment>
<feature type="region of interest" description="Disordered" evidence="1">
    <location>
        <begin position="157"/>
        <end position="282"/>
    </location>
</feature>
<dbReference type="AlphaFoldDB" id="A0A9Q4GR12"/>
<sequence length="475" mass="50033">MPIVIGIVDKATRVTKKAETTVKNGVNVMKAMPGVDYVLVDKQTGSAPRETIIIRDGNNLKLFLAGEEEPSVVIEDYYLFPGQVIGEAENKKVHNYTPKSAMEYDNISNMADKQAAVQQAGTKLLAPITWESFISGWEVLTFLGVAVAGGAAVAIGKSSHSGNDHPNREPPFDIKDNDNTGTDGKDNGNTGTDDKDNGNTGTDGKDNGNTGTDGKDNGNTGTDGKDNGDTGTDGKNNGDTGTDGKDNGDTGTDDKDNGDTGTDGKDNGNTAADDQDKTDVPADTTATAVIDDVTDSAEIDPDNLSAVTPVLSGHLDGAPEEGQVVVISRDGDVAGYATVDSSGKWTFNDTGGNFEQGQTYHYTARVEGNGVIGKESEAFSIHYDTTGQHEETETPVLPDAEDSAVQALAGLLSEHEDSLNLDELLSQLPEENTPAENDNTTAGTPDYLQSSAEFMAHDMVNQDTELLTEAQITLF</sequence>
<proteinExistence type="predicted"/>
<dbReference type="RefSeq" id="WP_260249554.1">
    <property type="nucleotide sequence ID" value="NZ_JALMEJ010000008.1"/>
</dbReference>